<sequence>MFTFKNLEAYVERKNQWSAMFGKTKPLSLDDADDRQKIANSIDNELSPENLTCDGELSRAQVQARYNELTKVARELQQLDPSVKFYEFN</sequence>
<protein>
    <submittedName>
        <fullName evidence="1">Uncharacterized protein</fullName>
    </submittedName>
</protein>
<reference evidence="1" key="1">
    <citation type="submission" date="2020-04" db="EMBL/GenBank/DDBJ databases">
        <authorList>
            <person name="Chiriac C."/>
            <person name="Salcher M."/>
            <person name="Ghai R."/>
            <person name="Kavagutti S V."/>
        </authorList>
    </citation>
    <scope>NUCLEOTIDE SEQUENCE</scope>
</reference>
<evidence type="ECO:0000313" key="1">
    <source>
        <dbReference type="EMBL" id="CAB4133506.1"/>
    </source>
</evidence>
<dbReference type="EMBL" id="LR796274">
    <property type="protein sequence ID" value="CAB4133506.1"/>
    <property type="molecule type" value="Genomic_DNA"/>
</dbReference>
<accession>A0A6J5LK56</accession>
<proteinExistence type="predicted"/>
<name>A0A6J5LK56_9CAUD</name>
<gene>
    <name evidence="1" type="ORF">UFOVP257_228</name>
</gene>
<organism evidence="1">
    <name type="scientific">uncultured Caudovirales phage</name>
    <dbReference type="NCBI Taxonomy" id="2100421"/>
    <lineage>
        <taxon>Viruses</taxon>
        <taxon>Duplodnaviria</taxon>
        <taxon>Heunggongvirae</taxon>
        <taxon>Uroviricota</taxon>
        <taxon>Caudoviricetes</taxon>
        <taxon>Peduoviridae</taxon>
        <taxon>Maltschvirus</taxon>
        <taxon>Maltschvirus maltsch</taxon>
    </lineage>
</organism>